<dbReference type="InterPro" id="IPR014871">
    <property type="entry name" value="dUTPase/dCTP_pyrophosphatase"/>
</dbReference>
<evidence type="ECO:0000313" key="2">
    <source>
        <dbReference type="Proteomes" id="UP001065047"/>
    </source>
</evidence>
<evidence type="ECO:0000313" key="1">
    <source>
        <dbReference type="EMBL" id="GBQ85644.1"/>
    </source>
</evidence>
<dbReference type="EMBL" id="BAPF01000054">
    <property type="protein sequence ID" value="GBQ85644.1"/>
    <property type="molecule type" value="Genomic_DNA"/>
</dbReference>
<dbReference type="SUPFAM" id="SSF101386">
    <property type="entry name" value="all-alpha NTP pyrophosphatases"/>
    <property type="match status" value="1"/>
</dbReference>
<dbReference type="Pfam" id="PF08761">
    <property type="entry name" value="dUTPase_2"/>
    <property type="match status" value="1"/>
</dbReference>
<gene>
    <name evidence="1" type="ORF">AA14337_3126</name>
</gene>
<keyword evidence="2" id="KW-1185">Reference proteome</keyword>
<accession>A0ABQ0PZS6</accession>
<proteinExistence type="predicted"/>
<organism evidence="1 2">
    <name type="scientific">Acetobacter malorum DSM 14337</name>
    <dbReference type="NCBI Taxonomy" id="1307910"/>
    <lineage>
        <taxon>Bacteria</taxon>
        <taxon>Pseudomonadati</taxon>
        <taxon>Pseudomonadota</taxon>
        <taxon>Alphaproteobacteria</taxon>
        <taxon>Acetobacterales</taxon>
        <taxon>Acetobacteraceae</taxon>
        <taxon>Acetobacter</taxon>
    </lineage>
</organism>
<reference evidence="1" key="1">
    <citation type="submission" date="2013-04" db="EMBL/GenBank/DDBJ databases">
        <title>The genome sequencing project of 58 acetic acid bacteria.</title>
        <authorList>
            <person name="Okamoto-Kainuma A."/>
            <person name="Ishikawa M."/>
            <person name="Umino S."/>
            <person name="Koizumi Y."/>
            <person name="Shiwa Y."/>
            <person name="Yoshikawa H."/>
            <person name="Matsutani M."/>
            <person name="Matsushita K."/>
        </authorList>
    </citation>
    <scope>NUCLEOTIDE SEQUENCE</scope>
    <source>
        <strain evidence="1">DSM 14337</strain>
    </source>
</reference>
<protein>
    <submittedName>
        <fullName evidence="1">dUTP diphosphatase</fullName>
    </submittedName>
</protein>
<name>A0ABQ0PZS6_9PROT</name>
<dbReference type="Gene3D" id="1.10.4010.10">
    <property type="entry name" value="Type II deoxyuridine triphosphatase"/>
    <property type="match status" value="1"/>
</dbReference>
<sequence>MLQEAKAFLTHNFQTFAPIQDVLNARANKNDGVDWRENHNNWSRAIFQEAAEMQNHVGWTWWRNNEAFINRAFMELVDIQHFWLSAILQTGKKGWEDGASATEVTGHSIQRLKKNSSGKDLINNMIDLLIEIAAKNSVEMACRSTGDYRVEQNLLDMGVVIQELAVLCGKTNADLYAWYAGKSSLNLFRYDNGYKVKDGGYIKEWAPGEEDNDFLEKLILGAGCEHTTEGFYNALAEKYSEIKGGAGVSKWRDSQSKVLIDTRKA</sequence>
<comment type="caution">
    <text evidence="1">The sequence shown here is derived from an EMBL/GenBank/DDBJ whole genome shotgun (WGS) entry which is preliminary data.</text>
</comment>
<dbReference type="Proteomes" id="UP001065047">
    <property type="component" value="Unassembled WGS sequence"/>
</dbReference>